<organism evidence="9 10">
    <name type="scientific">Pigmentiphaga soli</name>
    <dbReference type="NCBI Taxonomy" id="1007095"/>
    <lineage>
        <taxon>Bacteria</taxon>
        <taxon>Pseudomonadati</taxon>
        <taxon>Pseudomonadota</taxon>
        <taxon>Betaproteobacteria</taxon>
        <taxon>Burkholderiales</taxon>
        <taxon>Alcaligenaceae</taxon>
        <taxon>Pigmentiphaga</taxon>
    </lineage>
</organism>
<dbReference type="SUPFAM" id="SSF52172">
    <property type="entry name" value="CheY-like"/>
    <property type="match status" value="1"/>
</dbReference>
<evidence type="ECO:0000313" key="9">
    <source>
        <dbReference type="EMBL" id="GAA4337232.1"/>
    </source>
</evidence>
<protein>
    <submittedName>
        <fullName evidence="9">Response regulator</fullName>
    </submittedName>
</protein>
<dbReference type="InterPro" id="IPR001867">
    <property type="entry name" value="OmpR/PhoB-type_DNA-bd"/>
</dbReference>
<dbReference type="InterPro" id="IPR011006">
    <property type="entry name" value="CheY-like_superfamily"/>
</dbReference>
<feature type="domain" description="OmpR/PhoB-type" evidence="8">
    <location>
        <begin position="124"/>
        <end position="218"/>
    </location>
</feature>
<dbReference type="RefSeq" id="WP_345250931.1">
    <property type="nucleotide sequence ID" value="NZ_BAABFO010000016.1"/>
</dbReference>
<gene>
    <name evidence="9" type="ORF">GCM10023144_32650</name>
</gene>
<evidence type="ECO:0000259" key="7">
    <source>
        <dbReference type="PROSITE" id="PS50110"/>
    </source>
</evidence>
<dbReference type="Pfam" id="PF00486">
    <property type="entry name" value="Trans_reg_C"/>
    <property type="match status" value="1"/>
</dbReference>
<dbReference type="Pfam" id="PF00072">
    <property type="entry name" value="Response_reg"/>
    <property type="match status" value="1"/>
</dbReference>
<dbReference type="Gene3D" id="1.10.10.10">
    <property type="entry name" value="Winged helix-like DNA-binding domain superfamily/Winged helix DNA-binding domain"/>
    <property type="match status" value="1"/>
</dbReference>
<name>A0ABP8HBY1_9BURK</name>
<accession>A0ABP8HBY1</accession>
<keyword evidence="10" id="KW-1185">Reference proteome</keyword>
<feature type="domain" description="Response regulatory" evidence="7">
    <location>
        <begin position="2"/>
        <end position="116"/>
    </location>
</feature>
<keyword evidence="4" id="KW-0597">Phosphoprotein</keyword>
<keyword evidence="1" id="KW-0805">Transcription regulation</keyword>
<evidence type="ECO:0000256" key="2">
    <source>
        <dbReference type="ARBA" id="ARBA00023125"/>
    </source>
</evidence>
<dbReference type="PROSITE" id="PS50110">
    <property type="entry name" value="RESPONSE_REGULATORY"/>
    <property type="match status" value="1"/>
</dbReference>
<evidence type="ECO:0000256" key="1">
    <source>
        <dbReference type="ARBA" id="ARBA00023015"/>
    </source>
</evidence>
<dbReference type="PANTHER" id="PTHR48111:SF67">
    <property type="entry name" value="TRANSCRIPTIONAL REGULATORY PROTEIN TCTD"/>
    <property type="match status" value="1"/>
</dbReference>
<feature type="region of interest" description="Disordered" evidence="6">
    <location>
        <begin position="220"/>
        <end position="255"/>
    </location>
</feature>
<keyword evidence="3" id="KW-0804">Transcription</keyword>
<dbReference type="InterPro" id="IPR001789">
    <property type="entry name" value="Sig_transdc_resp-reg_receiver"/>
</dbReference>
<dbReference type="PROSITE" id="PS51755">
    <property type="entry name" value="OMPR_PHOB"/>
    <property type="match status" value="1"/>
</dbReference>
<dbReference type="InterPro" id="IPR036388">
    <property type="entry name" value="WH-like_DNA-bd_sf"/>
</dbReference>
<dbReference type="CDD" id="cd17624">
    <property type="entry name" value="REC_OmpR_PmrA-like"/>
    <property type="match status" value="1"/>
</dbReference>
<dbReference type="SMART" id="SM00862">
    <property type="entry name" value="Trans_reg_C"/>
    <property type="match status" value="1"/>
</dbReference>
<dbReference type="Gene3D" id="6.10.250.690">
    <property type="match status" value="1"/>
</dbReference>
<evidence type="ECO:0000313" key="10">
    <source>
        <dbReference type="Proteomes" id="UP001501671"/>
    </source>
</evidence>
<feature type="modified residue" description="4-aspartylphosphate" evidence="4">
    <location>
        <position position="51"/>
    </location>
</feature>
<dbReference type="CDD" id="cd00383">
    <property type="entry name" value="trans_reg_C"/>
    <property type="match status" value="1"/>
</dbReference>
<dbReference type="Proteomes" id="UP001501671">
    <property type="component" value="Unassembled WGS sequence"/>
</dbReference>
<dbReference type="EMBL" id="BAABFO010000016">
    <property type="protein sequence ID" value="GAA4337232.1"/>
    <property type="molecule type" value="Genomic_DNA"/>
</dbReference>
<evidence type="ECO:0000256" key="6">
    <source>
        <dbReference type="SAM" id="MobiDB-lite"/>
    </source>
</evidence>
<reference evidence="10" key="1">
    <citation type="journal article" date="2019" name="Int. J. Syst. Evol. Microbiol.">
        <title>The Global Catalogue of Microorganisms (GCM) 10K type strain sequencing project: providing services to taxonomists for standard genome sequencing and annotation.</title>
        <authorList>
            <consortium name="The Broad Institute Genomics Platform"/>
            <consortium name="The Broad Institute Genome Sequencing Center for Infectious Disease"/>
            <person name="Wu L."/>
            <person name="Ma J."/>
        </authorList>
    </citation>
    <scope>NUCLEOTIDE SEQUENCE [LARGE SCALE GENOMIC DNA]</scope>
    <source>
        <strain evidence="10">JCM 17666</strain>
    </source>
</reference>
<evidence type="ECO:0000256" key="5">
    <source>
        <dbReference type="PROSITE-ProRule" id="PRU01091"/>
    </source>
</evidence>
<evidence type="ECO:0000256" key="4">
    <source>
        <dbReference type="PROSITE-ProRule" id="PRU00169"/>
    </source>
</evidence>
<dbReference type="PANTHER" id="PTHR48111">
    <property type="entry name" value="REGULATOR OF RPOS"/>
    <property type="match status" value="1"/>
</dbReference>
<dbReference type="InterPro" id="IPR039420">
    <property type="entry name" value="WalR-like"/>
</dbReference>
<dbReference type="SMART" id="SM00448">
    <property type="entry name" value="REC"/>
    <property type="match status" value="1"/>
</dbReference>
<dbReference type="Gene3D" id="3.40.50.2300">
    <property type="match status" value="1"/>
</dbReference>
<comment type="caution">
    <text evidence="9">The sequence shown here is derived from an EMBL/GenBank/DDBJ whole genome shotgun (WGS) entry which is preliminary data.</text>
</comment>
<proteinExistence type="predicted"/>
<keyword evidence="2 5" id="KW-0238">DNA-binding</keyword>
<feature type="DNA-binding region" description="OmpR/PhoB-type" evidence="5">
    <location>
        <begin position="124"/>
        <end position="218"/>
    </location>
</feature>
<sequence length="255" mass="27720">MRILLVEDDAMIGESVLDVLRADGYAVDWVKNRRSADTALRTETYDLVLLDLGLPDGDGLDLLRGLRARKSRTPVLIATARDAVDARIRGLDAGADDYVVKPYDVDELLARMRALIRRSAGRAEPVYEHGGVAIDPAARSVTVDGRPVTLTAREWAILEPLLARPGMILSRAQLEEKLYSWKDEISSNAVEVHIHGLRKKLGADLIQNVRGVGYVVNPTPYAHRAPPQGGGAGGPAEPDPRRPGAASAESTPRRK</sequence>
<evidence type="ECO:0000256" key="3">
    <source>
        <dbReference type="ARBA" id="ARBA00023163"/>
    </source>
</evidence>
<evidence type="ECO:0000259" key="8">
    <source>
        <dbReference type="PROSITE" id="PS51755"/>
    </source>
</evidence>